<dbReference type="Pfam" id="PF01648">
    <property type="entry name" value="ACPS"/>
    <property type="match status" value="1"/>
</dbReference>
<gene>
    <name evidence="4" type="ORF">QYE77_06390</name>
</gene>
<dbReference type="InterPro" id="IPR008278">
    <property type="entry name" value="4-PPantetheinyl_Trfase_dom"/>
</dbReference>
<dbReference type="InterPro" id="IPR037143">
    <property type="entry name" value="4-PPantetheinyl_Trfase_dom_sf"/>
</dbReference>
<proteinExistence type="inferred from homology"/>
<dbReference type="InterPro" id="IPR050559">
    <property type="entry name" value="P-Pant_transferase_sf"/>
</dbReference>
<reference evidence="4 5" key="1">
    <citation type="submission" date="2023-07" db="EMBL/GenBank/DDBJ databases">
        <title>Novel species of Thermanaerothrix with wide hydrolytic capabilities.</title>
        <authorList>
            <person name="Zayulina K.S."/>
            <person name="Podosokorskaya O.A."/>
            <person name="Elcheninov A.G."/>
        </authorList>
    </citation>
    <scope>NUCLEOTIDE SEQUENCE [LARGE SCALE GENOMIC DNA]</scope>
    <source>
        <strain evidence="4 5">4228-RoL</strain>
    </source>
</reference>
<name>A0ABU3NPZ4_9CHLR</name>
<dbReference type="Proteomes" id="UP001254165">
    <property type="component" value="Unassembled WGS sequence"/>
</dbReference>
<evidence type="ECO:0000313" key="5">
    <source>
        <dbReference type="Proteomes" id="UP001254165"/>
    </source>
</evidence>
<dbReference type="PANTHER" id="PTHR12215:SF10">
    <property type="entry name" value="L-AMINOADIPATE-SEMIALDEHYDE DEHYDROGENASE-PHOSPHOPANTETHEINYL TRANSFERASE"/>
    <property type="match status" value="1"/>
</dbReference>
<dbReference type="GO" id="GO:0016740">
    <property type="term" value="F:transferase activity"/>
    <property type="evidence" value="ECO:0007669"/>
    <property type="project" value="UniProtKB-KW"/>
</dbReference>
<comment type="caution">
    <text evidence="4">The sequence shown here is derived from an EMBL/GenBank/DDBJ whole genome shotgun (WGS) entry which is preliminary data.</text>
</comment>
<feature type="domain" description="4'-phosphopantetheinyl transferase" evidence="3">
    <location>
        <begin position="116"/>
        <end position="205"/>
    </location>
</feature>
<dbReference type="PANTHER" id="PTHR12215">
    <property type="entry name" value="PHOSPHOPANTETHEINE TRANSFERASE"/>
    <property type="match status" value="1"/>
</dbReference>
<organism evidence="4 5">
    <name type="scientific">Thermanaerothrix solaris</name>
    <dbReference type="NCBI Taxonomy" id="3058434"/>
    <lineage>
        <taxon>Bacteria</taxon>
        <taxon>Bacillati</taxon>
        <taxon>Chloroflexota</taxon>
        <taxon>Anaerolineae</taxon>
        <taxon>Anaerolineales</taxon>
        <taxon>Anaerolineaceae</taxon>
        <taxon>Thermanaerothrix</taxon>
    </lineage>
</organism>
<dbReference type="SUPFAM" id="SSF56214">
    <property type="entry name" value="4'-phosphopantetheinyl transferase"/>
    <property type="match status" value="2"/>
</dbReference>
<dbReference type="Gene3D" id="3.90.470.20">
    <property type="entry name" value="4'-phosphopantetheinyl transferase domain"/>
    <property type="match status" value="2"/>
</dbReference>
<dbReference type="RefSeq" id="WP_315624543.1">
    <property type="nucleotide sequence ID" value="NZ_JAUHMF010000001.1"/>
</dbReference>
<dbReference type="EMBL" id="JAUHMF010000001">
    <property type="protein sequence ID" value="MDT8897891.1"/>
    <property type="molecule type" value="Genomic_DNA"/>
</dbReference>
<evidence type="ECO:0000256" key="2">
    <source>
        <dbReference type="ARBA" id="ARBA00022679"/>
    </source>
</evidence>
<evidence type="ECO:0000259" key="3">
    <source>
        <dbReference type="Pfam" id="PF01648"/>
    </source>
</evidence>
<evidence type="ECO:0000256" key="1">
    <source>
        <dbReference type="ARBA" id="ARBA00010990"/>
    </source>
</evidence>
<sequence>MVSIYWTLAGGSAVPADSATLEHTLSAAEQIHLKNLRFPRRRADWLLGRWVAKHLLCAADHRLHEIEMQRVSVLRSAQGAPQVWVSAENPFPVSLSLSHREGWAACALALAPDLALGIDLETIEPRPRSFVEDFFTPEEQAFLHRLPVTQSAFAVTLIWSLKEAALKALRVGLSWDTRRVNVHLPSALPSDSSWRGAAITVRGIHASWHAWWCVVGQKVLTLAICTENVPEALIYVPLRHAHPVRQSMGC</sequence>
<accession>A0ABU3NPZ4</accession>
<keyword evidence="5" id="KW-1185">Reference proteome</keyword>
<evidence type="ECO:0000313" key="4">
    <source>
        <dbReference type="EMBL" id="MDT8897891.1"/>
    </source>
</evidence>
<keyword evidence="2 4" id="KW-0808">Transferase</keyword>
<protein>
    <submittedName>
        <fullName evidence="4">4'-phosphopantetheinyl transferase superfamily protein</fullName>
    </submittedName>
</protein>
<comment type="similarity">
    <text evidence="1">Belongs to the P-Pant transferase superfamily. Gsp/Sfp/HetI/AcpT family.</text>
</comment>